<gene>
    <name evidence="1" type="ORF">GSMUA_321470.1</name>
</gene>
<reference evidence="1" key="1">
    <citation type="submission" date="2021-03" db="EMBL/GenBank/DDBJ databases">
        <authorList>
            <consortium name="Genoscope - CEA"/>
            <person name="William W."/>
        </authorList>
    </citation>
    <scope>NUCLEOTIDE SEQUENCE</scope>
    <source>
        <strain evidence="1">Doubled-haploid Pahang</strain>
    </source>
</reference>
<dbReference type="AlphaFoldDB" id="A0A804KXP0"/>
<sequence length="39" mass="4487">MTNPTCHSLKAMTIKLNILQESACHPKEREQAKQQKPRP</sequence>
<name>A0A804KXP0_MUSAM</name>
<dbReference type="InParanoid" id="A0A804KXP0"/>
<evidence type="ECO:0000313" key="3">
    <source>
        <dbReference type="Proteomes" id="UP000012960"/>
    </source>
</evidence>
<accession>A0A804KXP0</accession>
<evidence type="ECO:0000313" key="2">
    <source>
        <dbReference type="EnsemblPlants" id="Ma10_p18530.1"/>
    </source>
</evidence>
<keyword evidence="3" id="KW-1185">Reference proteome</keyword>
<dbReference type="Proteomes" id="UP000012960">
    <property type="component" value="Unplaced"/>
</dbReference>
<dbReference type="EnsemblPlants" id="Ma10_t18530.1">
    <property type="protein sequence ID" value="Ma10_p18530.1"/>
    <property type="gene ID" value="Ma10_g18530"/>
</dbReference>
<proteinExistence type="predicted"/>
<protein>
    <submittedName>
        <fullName evidence="1">(wild Malaysian banana) hypothetical protein</fullName>
    </submittedName>
</protein>
<dbReference type="EMBL" id="HG996476">
    <property type="protein sequence ID" value="CAG1853921.1"/>
    <property type="molecule type" value="Genomic_DNA"/>
</dbReference>
<organism evidence="2 3">
    <name type="scientific">Musa acuminata subsp. malaccensis</name>
    <name type="common">Wild banana</name>
    <name type="synonym">Musa malaccensis</name>
    <dbReference type="NCBI Taxonomy" id="214687"/>
    <lineage>
        <taxon>Eukaryota</taxon>
        <taxon>Viridiplantae</taxon>
        <taxon>Streptophyta</taxon>
        <taxon>Embryophyta</taxon>
        <taxon>Tracheophyta</taxon>
        <taxon>Spermatophyta</taxon>
        <taxon>Magnoliopsida</taxon>
        <taxon>Liliopsida</taxon>
        <taxon>Zingiberales</taxon>
        <taxon>Musaceae</taxon>
        <taxon>Musa</taxon>
    </lineage>
</organism>
<reference evidence="2" key="2">
    <citation type="submission" date="2021-05" db="UniProtKB">
        <authorList>
            <consortium name="EnsemblPlants"/>
        </authorList>
    </citation>
    <scope>IDENTIFICATION</scope>
    <source>
        <strain evidence="2">subsp. malaccensis</strain>
    </source>
</reference>
<evidence type="ECO:0000313" key="1">
    <source>
        <dbReference type="EMBL" id="CAG1853921.1"/>
    </source>
</evidence>
<dbReference type="Gramene" id="Ma10_t18530.1">
    <property type="protein sequence ID" value="Ma10_p18530.1"/>
    <property type="gene ID" value="Ma10_g18530"/>
</dbReference>